<evidence type="ECO:0000256" key="1">
    <source>
        <dbReference type="SAM" id="Phobius"/>
    </source>
</evidence>
<accession>A0ABS9R189</accession>
<dbReference type="RefSeq" id="WP_240132776.1">
    <property type="nucleotide sequence ID" value="NZ_JACSDI010000032.1"/>
</dbReference>
<dbReference type="Proteomes" id="UP000829384">
    <property type="component" value="Unassembled WGS sequence"/>
</dbReference>
<keyword evidence="1" id="KW-1133">Transmembrane helix</keyword>
<protein>
    <recommendedName>
        <fullName evidence="4">Universal stress protein B</fullName>
    </recommendedName>
</protein>
<sequence>MHFFWTVCVLSLFPITVWYFISFKRMSSLLESRYPEKWEVLGKVGFINNNSLSNSNKVIMFLLKEEYRELNDGDLNKTASFCRVLLIIGTTLAVLAFIMPILIGKYG</sequence>
<evidence type="ECO:0000313" key="3">
    <source>
        <dbReference type="Proteomes" id="UP000829384"/>
    </source>
</evidence>
<keyword evidence="1" id="KW-0472">Membrane</keyword>
<evidence type="ECO:0000313" key="2">
    <source>
        <dbReference type="EMBL" id="MCG9966358.1"/>
    </source>
</evidence>
<comment type="caution">
    <text evidence="2">The sequence shown here is derived from an EMBL/GenBank/DDBJ whole genome shotgun (WGS) entry which is preliminary data.</text>
</comment>
<name>A0ABS9R189_9GAMM</name>
<proteinExistence type="predicted"/>
<reference evidence="2 3" key="1">
    <citation type="submission" date="2020-08" db="EMBL/GenBank/DDBJ databases">
        <title>Whole genome sequence of Shewanella sp strain PS-2.</title>
        <authorList>
            <person name="Das S.K."/>
        </authorList>
    </citation>
    <scope>NUCLEOTIDE SEQUENCE [LARGE SCALE GENOMIC DNA]</scope>
    <source>
        <strain evidence="2 3">PS-2</strain>
    </source>
</reference>
<dbReference type="EMBL" id="JACSDI010000032">
    <property type="protein sequence ID" value="MCG9966358.1"/>
    <property type="molecule type" value="Genomic_DNA"/>
</dbReference>
<feature type="transmembrane region" description="Helical" evidence="1">
    <location>
        <begin position="84"/>
        <end position="103"/>
    </location>
</feature>
<evidence type="ECO:0008006" key="4">
    <source>
        <dbReference type="Google" id="ProtNLM"/>
    </source>
</evidence>
<feature type="transmembrane region" description="Helical" evidence="1">
    <location>
        <begin position="6"/>
        <end position="23"/>
    </location>
</feature>
<keyword evidence="1" id="KW-0812">Transmembrane</keyword>
<keyword evidence="3" id="KW-1185">Reference proteome</keyword>
<gene>
    <name evidence="2" type="ORF">H9J30_21040</name>
</gene>
<organism evidence="2 3">
    <name type="scientific">Shewanella cutis</name>
    <dbReference type="NCBI Taxonomy" id="2766780"/>
    <lineage>
        <taxon>Bacteria</taxon>
        <taxon>Pseudomonadati</taxon>
        <taxon>Pseudomonadota</taxon>
        <taxon>Gammaproteobacteria</taxon>
        <taxon>Alteromonadales</taxon>
        <taxon>Shewanellaceae</taxon>
        <taxon>Shewanella</taxon>
    </lineage>
</organism>